<reference evidence="4 5" key="1">
    <citation type="submission" date="2023-04" db="EMBL/GenBank/DDBJ databases">
        <title>Australian commercial rhizobial inoculants.</title>
        <authorList>
            <person name="Kohlmeier M.G."/>
            <person name="O'Hara G.W."/>
            <person name="Colombi E."/>
            <person name="Ramsay J.P."/>
            <person name="Terpolilli J."/>
        </authorList>
    </citation>
    <scope>NUCLEOTIDE SEQUENCE [LARGE SCALE GENOMIC DNA]</scope>
    <source>
        <strain evidence="4 5">CB627</strain>
    </source>
</reference>
<keyword evidence="1" id="KW-0560">Oxidoreductase</keyword>
<organism evidence="4 5">
    <name type="scientific">Bradyrhizobium brasilense</name>
    <dbReference type="NCBI Taxonomy" id="1419277"/>
    <lineage>
        <taxon>Bacteria</taxon>
        <taxon>Pseudomonadati</taxon>
        <taxon>Pseudomonadota</taxon>
        <taxon>Alphaproteobacteria</taxon>
        <taxon>Hyphomicrobiales</taxon>
        <taxon>Nitrobacteraceae</taxon>
        <taxon>Bradyrhizobium</taxon>
    </lineage>
</organism>
<evidence type="ECO:0000259" key="3">
    <source>
        <dbReference type="Pfam" id="PF02826"/>
    </source>
</evidence>
<gene>
    <name evidence="4" type="ORF">QA636_35070</name>
</gene>
<dbReference type="Pfam" id="PF02826">
    <property type="entry name" value="2-Hacid_dh_C"/>
    <property type="match status" value="1"/>
</dbReference>
<protein>
    <submittedName>
        <fullName evidence="4">D-2-hydroxyacid dehydrogenase</fullName>
    </submittedName>
</protein>
<keyword evidence="5" id="KW-1185">Reference proteome</keyword>
<dbReference type="CDD" id="cd05300">
    <property type="entry name" value="2-Hacid_dh_1"/>
    <property type="match status" value="1"/>
</dbReference>
<dbReference type="Proteomes" id="UP001221546">
    <property type="component" value="Chromosome"/>
</dbReference>
<dbReference type="InterPro" id="IPR036291">
    <property type="entry name" value="NAD(P)-bd_dom_sf"/>
</dbReference>
<dbReference type="Gene3D" id="3.40.50.720">
    <property type="entry name" value="NAD(P)-binding Rossmann-like Domain"/>
    <property type="match status" value="2"/>
</dbReference>
<evidence type="ECO:0000313" key="4">
    <source>
        <dbReference type="EMBL" id="WFU62628.1"/>
    </source>
</evidence>
<dbReference type="SUPFAM" id="SSF51735">
    <property type="entry name" value="NAD(P)-binding Rossmann-fold domains"/>
    <property type="match status" value="1"/>
</dbReference>
<dbReference type="EMBL" id="CP121646">
    <property type="protein sequence ID" value="WFU62628.1"/>
    <property type="molecule type" value="Genomic_DNA"/>
</dbReference>
<keyword evidence="2" id="KW-0520">NAD</keyword>
<proteinExistence type="predicted"/>
<evidence type="ECO:0000313" key="5">
    <source>
        <dbReference type="Proteomes" id="UP001221546"/>
    </source>
</evidence>
<accession>A0ABY8JF53</accession>
<dbReference type="RefSeq" id="WP_310885287.1">
    <property type="nucleotide sequence ID" value="NZ_CP121646.1"/>
</dbReference>
<feature type="domain" description="D-isomer specific 2-hydroxyacid dehydrogenase NAD-binding" evidence="3">
    <location>
        <begin position="131"/>
        <end position="302"/>
    </location>
</feature>
<name>A0ABY8JF53_9BRAD</name>
<dbReference type="SUPFAM" id="SSF52283">
    <property type="entry name" value="Formate/glycerate dehydrogenase catalytic domain-like"/>
    <property type="match status" value="1"/>
</dbReference>
<dbReference type="InterPro" id="IPR006140">
    <property type="entry name" value="D-isomer_DH_NAD-bd"/>
</dbReference>
<dbReference type="PANTHER" id="PTHR43333">
    <property type="entry name" value="2-HACID_DH_C DOMAIN-CONTAINING PROTEIN"/>
    <property type="match status" value="1"/>
</dbReference>
<evidence type="ECO:0000256" key="1">
    <source>
        <dbReference type="ARBA" id="ARBA00023002"/>
    </source>
</evidence>
<evidence type="ECO:0000256" key="2">
    <source>
        <dbReference type="ARBA" id="ARBA00023027"/>
    </source>
</evidence>
<dbReference type="PANTHER" id="PTHR43333:SF1">
    <property type="entry name" value="D-ISOMER SPECIFIC 2-HYDROXYACID DEHYDROGENASE NAD-BINDING DOMAIN-CONTAINING PROTEIN"/>
    <property type="match status" value="1"/>
</dbReference>
<sequence>MTCDHFEQNLMSFTPLHIHFDTRREAHPVYQLSEDRIDDAFQRRPDLAGRVKLTISRNQENIGDHLKTADILMGAFLPKELIRSGAPRLKNIHVIGAGVEYLYPMDWLPSTVVLTNSRGVHQQKGAESILLLVLMLNNNIPAFATAQRNALWNPLYSTSLKGKTALIVGVGELGGAAAAQLRSHGLRIIGIRRSGVPHPNCDETHGPDKLNAMLPRADFVILTAPLTRETEGLIGRTQFDLMKTGAGLLNFCRAKVCDHTALKDALSSRKLSGAISDVFDPDPLPSDSYLWTVPNLFIVPHCLSSDPDRYVAMSLDLVFENAARILSAKPLINVVDVERGY</sequence>